<evidence type="ECO:0000256" key="6">
    <source>
        <dbReference type="ARBA" id="ARBA00023186"/>
    </source>
</evidence>
<reference evidence="10 11" key="1">
    <citation type="submission" date="2019-02" db="EMBL/GenBank/DDBJ databases">
        <title>Complete genome sequence of Pseudomonas sp. SNU WT1 isolated from rainbow trout.</title>
        <authorList>
            <person name="Oh W.T."/>
            <person name="Park S.C."/>
        </authorList>
    </citation>
    <scope>NUCLEOTIDE SEQUENCE [LARGE SCALE GENOMIC DNA]</scope>
    <source>
        <strain evidence="10 11">SNU WT1</strain>
    </source>
</reference>
<evidence type="ECO:0000313" key="10">
    <source>
        <dbReference type="EMBL" id="QBF28462.1"/>
    </source>
</evidence>
<dbReference type="Proteomes" id="UP000291130">
    <property type="component" value="Chromosome"/>
</dbReference>
<dbReference type="InterPro" id="IPR016147">
    <property type="entry name" value="Pili_assmbl_chaperone_N"/>
</dbReference>
<dbReference type="GO" id="GO:0030288">
    <property type="term" value="C:outer membrane-bounded periplasmic space"/>
    <property type="evidence" value="ECO:0007669"/>
    <property type="project" value="InterPro"/>
</dbReference>
<keyword evidence="6" id="KW-0143">Chaperone</keyword>
<dbReference type="KEGG" id="ptk:EXN22_23235"/>
<dbReference type="Pfam" id="PF00345">
    <property type="entry name" value="PapD_N"/>
    <property type="match status" value="1"/>
</dbReference>
<protein>
    <submittedName>
        <fullName evidence="10">Molecular chaperone</fullName>
    </submittedName>
</protein>
<evidence type="ECO:0000259" key="8">
    <source>
        <dbReference type="Pfam" id="PF00345"/>
    </source>
</evidence>
<evidence type="ECO:0000259" key="9">
    <source>
        <dbReference type="Pfam" id="PF02753"/>
    </source>
</evidence>
<dbReference type="Gene3D" id="2.60.40.10">
    <property type="entry name" value="Immunoglobulins"/>
    <property type="match status" value="2"/>
</dbReference>
<dbReference type="SUPFAM" id="SSF49354">
    <property type="entry name" value="PapD-like"/>
    <property type="match status" value="1"/>
</dbReference>
<dbReference type="RefSeq" id="WP_130266260.1">
    <property type="nucleotide sequence ID" value="NZ_CP035952.1"/>
</dbReference>
<dbReference type="Pfam" id="PF02753">
    <property type="entry name" value="PapD_C"/>
    <property type="match status" value="1"/>
</dbReference>
<dbReference type="EMBL" id="CP035952">
    <property type="protein sequence ID" value="QBF28462.1"/>
    <property type="molecule type" value="Genomic_DNA"/>
</dbReference>
<dbReference type="InterPro" id="IPR036316">
    <property type="entry name" value="Pili_assmbl_chap_C_dom_sf"/>
</dbReference>
<evidence type="ECO:0000256" key="4">
    <source>
        <dbReference type="ARBA" id="ARBA00022729"/>
    </source>
</evidence>
<keyword evidence="4 7" id="KW-0732">Signal</keyword>
<dbReference type="InterPro" id="IPR016148">
    <property type="entry name" value="Pili_assmbl_chaperone_C"/>
</dbReference>
<dbReference type="FunFam" id="2.60.40.10:FF:000458">
    <property type="entry name" value="Molecular chaperone FimC"/>
    <property type="match status" value="1"/>
</dbReference>
<evidence type="ECO:0000256" key="2">
    <source>
        <dbReference type="ARBA" id="ARBA00007399"/>
    </source>
</evidence>
<proteinExistence type="inferred from homology"/>
<comment type="similarity">
    <text evidence="2">Belongs to the periplasmic pilus chaperone family.</text>
</comment>
<feature type="chain" id="PRO_5019495421" evidence="7">
    <location>
        <begin position="30"/>
        <end position="247"/>
    </location>
</feature>
<keyword evidence="5" id="KW-0574">Periplasm</keyword>
<dbReference type="OrthoDB" id="9131059at2"/>
<keyword evidence="3" id="KW-1029">Fimbrium biogenesis</keyword>
<dbReference type="PANTHER" id="PTHR30251:SF2">
    <property type="entry name" value="FIMBRIAL CHAPERONE YADV-RELATED"/>
    <property type="match status" value="1"/>
</dbReference>
<evidence type="ECO:0000256" key="1">
    <source>
        <dbReference type="ARBA" id="ARBA00004418"/>
    </source>
</evidence>
<accession>A0A411MNS0</accession>
<organism evidence="10 11">
    <name type="scientific">Pseudomonas tructae</name>
    <dbReference type="NCBI Taxonomy" id="2518644"/>
    <lineage>
        <taxon>Bacteria</taxon>
        <taxon>Pseudomonadati</taxon>
        <taxon>Pseudomonadota</taxon>
        <taxon>Gammaproteobacteria</taxon>
        <taxon>Pseudomonadales</taxon>
        <taxon>Pseudomonadaceae</taxon>
        <taxon>Pseudomonas</taxon>
    </lineage>
</organism>
<dbReference type="GO" id="GO:0071555">
    <property type="term" value="P:cell wall organization"/>
    <property type="evidence" value="ECO:0007669"/>
    <property type="project" value="InterPro"/>
</dbReference>
<comment type="subcellular location">
    <subcellularLocation>
        <location evidence="1">Periplasm</location>
    </subcellularLocation>
</comment>
<evidence type="ECO:0000313" key="11">
    <source>
        <dbReference type="Proteomes" id="UP000291130"/>
    </source>
</evidence>
<dbReference type="PANTHER" id="PTHR30251">
    <property type="entry name" value="PILUS ASSEMBLY CHAPERONE"/>
    <property type="match status" value="1"/>
</dbReference>
<dbReference type="PRINTS" id="PR00969">
    <property type="entry name" value="CHAPERONPILI"/>
</dbReference>
<dbReference type="AlphaFoldDB" id="A0A411MNS0"/>
<dbReference type="InterPro" id="IPR050643">
    <property type="entry name" value="Periplasmic_pilus_chap"/>
</dbReference>
<dbReference type="InterPro" id="IPR013783">
    <property type="entry name" value="Ig-like_fold"/>
</dbReference>
<feature type="signal peptide" evidence="7">
    <location>
        <begin position="1"/>
        <end position="29"/>
    </location>
</feature>
<gene>
    <name evidence="10" type="ORF">EXN22_23235</name>
</gene>
<evidence type="ECO:0000256" key="3">
    <source>
        <dbReference type="ARBA" id="ARBA00022558"/>
    </source>
</evidence>
<feature type="domain" description="Pili assembly chaperone C-terminal" evidence="9">
    <location>
        <begin position="173"/>
        <end position="235"/>
    </location>
</feature>
<sequence>MHPFFRYERGLRLCLAGVLAMLPAMSAQAGIILSNTRVVFDANKRDVSVTAGNATDKPYAVQVWVNTEADDNAIAAPFIATPPLFRLDSMKEQMVRIVPTANDLPRDRESVFYFNAQEIPAANSEEDGTLKIALRTRIKLFYRPKGLEGSLLEALPGLQWALRREQGKALLEVHNPSPFHISFIHIKVAAGERESEIDKPVMVAPHSRRVYEIDPGLNWTPQSVVFSVINDHGGFTDPEQVSLSAAR</sequence>
<dbReference type="SUPFAM" id="SSF49584">
    <property type="entry name" value="Periplasmic chaperone C-domain"/>
    <property type="match status" value="1"/>
</dbReference>
<name>A0A411MNS0_9PSED</name>
<dbReference type="InterPro" id="IPR001829">
    <property type="entry name" value="Pili_assmbl_chaperone_bac"/>
</dbReference>
<dbReference type="InterPro" id="IPR008962">
    <property type="entry name" value="PapD-like_sf"/>
</dbReference>
<feature type="domain" description="Pili assembly chaperone N-terminal" evidence="8">
    <location>
        <begin position="30"/>
        <end position="147"/>
    </location>
</feature>
<evidence type="ECO:0000256" key="7">
    <source>
        <dbReference type="SAM" id="SignalP"/>
    </source>
</evidence>
<evidence type="ECO:0000256" key="5">
    <source>
        <dbReference type="ARBA" id="ARBA00022764"/>
    </source>
</evidence>
<keyword evidence="11" id="KW-1185">Reference proteome</keyword>